<name>A0A644U6J5_9ZZZZ</name>
<dbReference type="EMBL" id="VSSQ01000081">
    <property type="protein sequence ID" value="MPL74546.1"/>
    <property type="molecule type" value="Genomic_DNA"/>
</dbReference>
<sequence>MAKEHRMKLRLIFLLALSVFAVIIAAGCVDPATTSGTPIPTSTMPLPPSDSAAGNWTGVWNDQNGTEQTTITYTITVENAASGNVAYVKKIKDGFSSSTFEYSISAEIVRSGNEYSLDAQLLGIYVFSLTGDNSATLLTPEGATVSMTKV</sequence>
<organism evidence="1">
    <name type="scientific">bioreactor metagenome</name>
    <dbReference type="NCBI Taxonomy" id="1076179"/>
    <lineage>
        <taxon>unclassified sequences</taxon>
        <taxon>metagenomes</taxon>
        <taxon>ecological metagenomes</taxon>
    </lineage>
</organism>
<evidence type="ECO:0000313" key="1">
    <source>
        <dbReference type="EMBL" id="MPL74546.1"/>
    </source>
</evidence>
<accession>A0A644U6J5</accession>
<comment type="caution">
    <text evidence="1">The sequence shown here is derived from an EMBL/GenBank/DDBJ whole genome shotgun (WGS) entry which is preliminary data.</text>
</comment>
<proteinExistence type="predicted"/>
<protein>
    <submittedName>
        <fullName evidence="1">Uncharacterized protein</fullName>
    </submittedName>
</protein>
<dbReference type="PROSITE" id="PS51257">
    <property type="entry name" value="PROKAR_LIPOPROTEIN"/>
    <property type="match status" value="1"/>
</dbReference>
<gene>
    <name evidence="1" type="ORF">SDC9_20359</name>
</gene>
<dbReference type="AlphaFoldDB" id="A0A644U6J5"/>
<reference evidence="1" key="1">
    <citation type="submission" date="2019-08" db="EMBL/GenBank/DDBJ databases">
        <authorList>
            <person name="Kucharzyk K."/>
            <person name="Murdoch R.W."/>
            <person name="Higgins S."/>
            <person name="Loffler F."/>
        </authorList>
    </citation>
    <scope>NUCLEOTIDE SEQUENCE</scope>
</reference>